<dbReference type="GO" id="GO:0005737">
    <property type="term" value="C:cytoplasm"/>
    <property type="evidence" value="ECO:0007669"/>
    <property type="project" value="UniProtKB-SubCell"/>
</dbReference>
<dbReference type="SUPFAM" id="SSF49899">
    <property type="entry name" value="Concanavalin A-like lectins/glucanases"/>
    <property type="match status" value="1"/>
</dbReference>
<dbReference type="InterPro" id="IPR050143">
    <property type="entry name" value="TRIM/RBCC"/>
</dbReference>
<name>A0A9B0WX80_CHRAS</name>
<dbReference type="PROSITE" id="PS50089">
    <property type="entry name" value="ZF_RING_2"/>
    <property type="match status" value="1"/>
</dbReference>
<dbReference type="PROSITE" id="PS00518">
    <property type="entry name" value="ZF_RING_1"/>
    <property type="match status" value="1"/>
</dbReference>
<keyword evidence="4 7" id="KW-0863">Zinc-finger</keyword>
<dbReference type="CDD" id="cd19761">
    <property type="entry name" value="Bbox2_TRIM5-like"/>
    <property type="match status" value="1"/>
</dbReference>
<dbReference type="Proteomes" id="UP000504623">
    <property type="component" value="Unplaced"/>
</dbReference>
<reference evidence="12" key="1">
    <citation type="submission" date="2025-08" db="UniProtKB">
        <authorList>
            <consortium name="RefSeq"/>
        </authorList>
    </citation>
    <scope>IDENTIFICATION</scope>
    <source>
        <tissue evidence="12">Spleen</tissue>
    </source>
</reference>
<dbReference type="Gene3D" id="2.60.120.920">
    <property type="match status" value="1"/>
</dbReference>
<evidence type="ECO:0000256" key="5">
    <source>
        <dbReference type="ARBA" id="ARBA00022833"/>
    </source>
</evidence>
<accession>A0A9B0WX80</accession>
<dbReference type="AlphaFoldDB" id="A0A9B0WX80"/>
<comment type="subcellular location">
    <subcellularLocation>
        <location evidence="1">Cytoplasm</location>
    </subcellularLocation>
</comment>
<evidence type="ECO:0000256" key="1">
    <source>
        <dbReference type="ARBA" id="ARBA00004496"/>
    </source>
</evidence>
<evidence type="ECO:0000256" key="2">
    <source>
        <dbReference type="ARBA" id="ARBA00022490"/>
    </source>
</evidence>
<dbReference type="PROSITE" id="PS50119">
    <property type="entry name" value="ZF_BBOX"/>
    <property type="match status" value="1"/>
</dbReference>
<dbReference type="InterPro" id="IPR003877">
    <property type="entry name" value="SPRY_dom"/>
</dbReference>
<feature type="domain" description="RING-type" evidence="8">
    <location>
        <begin position="15"/>
        <end position="60"/>
    </location>
</feature>
<organism evidence="11 12">
    <name type="scientific">Chrysochloris asiatica</name>
    <name type="common">Cape golden mole</name>
    <dbReference type="NCBI Taxonomy" id="185453"/>
    <lineage>
        <taxon>Eukaryota</taxon>
        <taxon>Metazoa</taxon>
        <taxon>Chordata</taxon>
        <taxon>Craniata</taxon>
        <taxon>Vertebrata</taxon>
        <taxon>Euteleostomi</taxon>
        <taxon>Mammalia</taxon>
        <taxon>Eutheria</taxon>
        <taxon>Afrotheria</taxon>
        <taxon>Chrysochloridae</taxon>
        <taxon>Chrysochlorinae</taxon>
        <taxon>Chrysochloris</taxon>
    </lineage>
</organism>
<dbReference type="GeneID" id="102838123"/>
<dbReference type="InterPro" id="IPR001870">
    <property type="entry name" value="B30.2/SPRY"/>
</dbReference>
<dbReference type="InterPro" id="IPR003879">
    <property type="entry name" value="Butyrophylin_SPRY"/>
</dbReference>
<evidence type="ECO:0000259" key="9">
    <source>
        <dbReference type="PROSITE" id="PS50119"/>
    </source>
</evidence>
<evidence type="ECO:0000256" key="6">
    <source>
        <dbReference type="ARBA" id="ARBA00023054"/>
    </source>
</evidence>
<evidence type="ECO:0000256" key="7">
    <source>
        <dbReference type="PROSITE-ProRule" id="PRU00024"/>
    </source>
</evidence>
<proteinExistence type="predicted"/>
<feature type="domain" description="B30.2/SPRY" evidence="10">
    <location>
        <begin position="284"/>
        <end position="514"/>
    </location>
</feature>
<evidence type="ECO:0000313" key="12">
    <source>
        <dbReference type="RefSeq" id="XP_006870390.1"/>
    </source>
</evidence>
<dbReference type="CTD" id="85363"/>
<dbReference type="PROSITE" id="PS50188">
    <property type="entry name" value="B302_SPRY"/>
    <property type="match status" value="1"/>
</dbReference>
<dbReference type="RefSeq" id="XP_006870390.1">
    <property type="nucleotide sequence ID" value="XM_006870328.1"/>
</dbReference>
<dbReference type="Pfam" id="PF00643">
    <property type="entry name" value="zf-B_box"/>
    <property type="match status" value="1"/>
</dbReference>
<gene>
    <name evidence="12" type="primary">TRIM5</name>
</gene>
<dbReference type="InterPro" id="IPR043136">
    <property type="entry name" value="B30.2/SPRY_sf"/>
</dbReference>
<keyword evidence="2" id="KW-0963">Cytoplasm</keyword>
<dbReference type="InterPro" id="IPR017907">
    <property type="entry name" value="Znf_RING_CS"/>
</dbReference>
<dbReference type="FunFam" id="3.30.40.10:FF:000144">
    <property type="entry name" value="Tripartite motif-containing 5 (Predicted)"/>
    <property type="match status" value="1"/>
</dbReference>
<dbReference type="Gene3D" id="3.30.40.10">
    <property type="entry name" value="Zinc/RING finger domain, C3HC4 (zinc finger)"/>
    <property type="match status" value="1"/>
</dbReference>
<dbReference type="InterPro" id="IPR000315">
    <property type="entry name" value="Znf_B-box"/>
</dbReference>
<evidence type="ECO:0000256" key="3">
    <source>
        <dbReference type="ARBA" id="ARBA00022723"/>
    </source>
</evidence>
<dbReference type="InterPro" id="IPR013320">
    <property type="entry name" value="ConA-like_dom_sf"/>
</dbReference>
<dbReference type="SMART" id="SM00449">
    <property type="entry name" value="SPRY"/>
    <property type="match status" value="1"/>
</dbReference>
<keyword evidence="6" id="KW-0175">Coiled coil</keyword>
<keyword evidence="11" id="KW-1185">Reference proteome</keyword>
<feature type="domain" description="B box-type" evidence="9">
    <location>
        <begin position="90"/>
        <end position="131"/>
    </location>
</feature>
<keyword evidence="3" id="KW-0479">Metal-binding</keyword>
<dbReference type="SMART" id="SM00184">
    <property type="entry name" value="RING"/>
    <property type="match status" value="1"/>
</dbReference>
<dbReference type="SMART" id="SM00336">
    <property type="entry name" value="BBOX"/>
    <property type="match status" value="1"/>
</dbReference>
<dbReference type="GO" id="GO:0008270">
    <property type="term" value="F:zinc ion binding"/>
    <property type="evidence" value="ECO:0007669"/>
    <property type="project" value="UniProtKB-KW"/>
</dbReference>
<evidence type="ECO:0000313" key="11">
    <source>
        <dbReference type="Proteomes" id="UP000504623"/>
    </source>
</evidence>
<dbReference type="PANTHER" id="PTHR24103">
    <property type="entry name" value="E3 UBIQUITIN-PROTEIN LIGASE TRIM"/>
    <property type="match status" value="1"/>
</dbReference>
<dbReference type="SUPFAM" id="SSF57845">
    <property type="entry name" value="B-box zinc-binding domain"/>
    <property type="match status" value="1"/>
</dbReference>
<dbReference type="Gene3D" id="3.30.160.60">
    <property type="entry name" value="Classic Zinc Finger"/>
    <property type="match status" value="1"/>
</dbReference>
<protein>
    <submittedName>
        <fullName evidence="12">Tripartite motif-containing protein 5-like</fullName>
    </submittedName>
</protein>
<dbReference type="Pfam" id="PF13445">
    <property type="entry name" value="zf-RING_UBOX"/>
    <property type="match status" value="1"/>
</dbReference>
<sequence>MASEILVNLHEDLTCPLCLELMRDPLSLDCGHSFCQACIIMNNKASMTSSEGENSCPVCRSIYRSDNLRPNWHLAKVVERLKKVKVEEGQKTDVCERHGEKLLLFCQKDEMVICWLCERSQEHKGHQTFLVEEVVQHYQANVKAALERLRMQQKEAEKFGDDIREERAFWKNQMQTERESIHQKFDQVRRILDHEEEEELQKLQKEEEDVMCHLTEDDNELAQKSQLIEELIADLEHRLQVSSVEMLQDVNGIIKRCEKLTVKRSKTFLNKQRKGSQAVDLRGMLQVFKELRELADAQRYWVDMTLIPMNSSLDIVISEDRKQARVEKKPTRAHHVRNSVFGFGMGSEFSNYQHKGINSGYNPIRGSLCINSGKHYWEVNVSGKTAWILGVCCVRRPDLNMGLNFNQIELQNVYSNYQPQYGYWVIGLQNQSQCTAFENDSSFNGVNLVLFQTIPPCHVGVFIDYEARTVSFFNVTNHGSLMYKFSNCCFSTTVCPYFNLKECANPMSLCSPGS</sequence>
<evidence type="ECO:0000259" key="8">
    <source>
        <dbReference type="PROSITE" id="PS50089"/>
    </source>
</evidence>
<evidence type="ECO:0000256" key="4">
    <source>
        <dbReference type="ARBA" id="ARBA00022771"/>
    </source>
</evidence>
<dbReference type="InterPro" id="IPR027370">
    <property type="entry name" value="Znf-RING_euk"/>
</dbReference>
<dbReference type="PRINTS" id="PR01407">
    <property type="entry name" value="BUTYPHLNCDUF"/>
</dbReference>
<evidence type="ECO:0000259" key="10">
    <source>
        <dbReference type="PROSITE" id="PS50188"/>
    </source>
</evidence>
<dbReference type="InterPro" id="IPR013083">
    <property type="entry name" value="Znf_RING/FYVE/PHD"/>
</dbReference>
<keyword evidence="5" id="KW-0862">Zinc</keyword>
<dbReference type="FunFam" id="3.30.160.60:FF:000386">
    <property type="entry name" value="Tripartite motif-containing 5 (Predicted)"/>
    <property type="match status" value="1"/>
</dbReference>
<dbReference type="InterPro" id="IPR001841">
    <property type="entry name" value="Znf_RING"/>
</dbReference>
<dbReference type="CDD" id="cd15810">
    <property type="entry name" value="SPRY_PRY_TRIM5_6_22_34"/>
    <property type="match status" value="1"/>
</dbReference>
<dbReference type="Pfam" id="PF00622">
    <property type="entry name" value="SPRY"/>
    <property type="match status" value="1"/>
</dbReference>
<dbReference type="OrthoDB" id="654191at2759"/>
<dbReference type="SUPFAM" id="SSF57850">
    <property type="entry name" value="RING/U-box"/>
    <property type="match status" value="1"/>
</dbReference>